<organism evidence="1">
    <name type="scientific">Geobacter metallireducens</name>
    <dbReference type="NCBI Taxonomy" id="28232"/>
    <lineage>
        <taxon>Bacteria</taxon>
        <taxon>Pseudomonadati</taxon>
        <taxon>Thermodesulfobacteriota</taxon>
        <taxon>Desulfuromonadia</taxon>
        <taxon>Geobacterales</taxon>
        <taxon>Geobacteraceae</taxon>
        <taxon>Geobacter</taxon>
    </lineage>
</organism>
<evidence type="ECO:0000313" key="1">
    <source>
        <dbReference type="EMBL" id="HEN40954.1"/>
    </source>
</evidence>
<name>A0A831UEF5_GEOME</name>
<accession>A0A831UEF5</accession>
<gene>
    <name evidence="1" type="ORF">ENQ87_01060</name>
</gene>
<proteinExistence type="predicted"/>
<sequence>MKYLWSYSLLVPFSLMLGPAPFPLAPEPHLVEKSRMLTASTLTRPIDMFDVVWHAWPLVLLGIKGGRDLGEYIFGKRKEP</sequence>
<dbReference type="AlphaFoldDB" id="A0A831UEF5"/>
<comment type="caution">
    <text evidence="1">The sequence shown here is derived from an EMBL/GenBank/DDBJ whole genome shotgun (WGS) entry which is preliminary data.</text>
</comment>
<dbReference type="EMBL" id="DSOV01000004">
    <property type="protein sequence ID" value="HEN40954.1"/>
    <property type="molecule type" value="Genomic_DNA"/>
</dbReference>
<reference evidence="1" key="1">
    <citation type="journal article" date="2020" name="mSystems">
        <title>Genome- and Community-Level Interaction Insights into Carbon Utilization and Element Cycling Functions of Hydrothermarchaeota in Hydrothermal Sediment.</title>
        <authorList>
            <person name="Zhou Z."/>
            <person name="Liu Y."/>
            <person name="Xu W."/>
            <person name="Pan J."/>
            <person name="Luo Z.H."/>
            <person name="Li M."/>
        </authorList>
    </citation>
    <scope>NUCLEOTIDE SEQUENCE [LARGE SCALE GENOMIC DNA]</scope>
    <source>
        <strain evidence="1">SpSt-349</strain>
    </source>
</reference>
<protein>
    <submittedName>
        <fullName evidence="1">Uncharacterized protein</fullName>
    </submittedName>
</protein>